<name>B1M232_METRJ</name>
<sequence length="71" mass="7683">MSETTTIDTAIAARKAAATQADRDVAAEAIEQHIAHQTPEGGDYEAATTELLERLKAEFGPVPVEDLRYAR</sequence>
<proteinExistence type="predicted"/>
<dbReference type="HOGENOM" id="CLU_2735437_0_0_5"/>
<dbReference type="EMBL" id="CP001001">
    <property type="protein sequence ID" value="ACB24643.1"/>
    <property type="molecule type" value="Genomic_DNA"/>
</dbReference>
<accession>B1M232</accession>
<dbReference type="RefSeq" id="WP_012319612.1">
    <property type="nucleotide sequence ID" value="NC_010505.1"/>
</dbReference>
<dbReference type="KEGG" id="mrd:Mrad2831_2659"/>
<reference evidence="1 2" key="1">
    <citation type="submission" date="2008-03" db="EMBL/GenBank/DDBJ databases">
        <title>Complete sequence of chromosome of Methylobacterium radiotolerans JCM 2831.</title>
        <authorList>
            <consortium name="US DOE Joint Genome Institute"/>
            <person name="Copeland A."/>
            <person name="Lucas S."/>
            <person name="Lapidus A."/>
            <person name="Glavina del Rio T."/>
            <person name="Dalin E."/>
            <person name="Tice H."/>
            <person name="Bruce D."/>
            <person name="Goodwin L."/>
            <person name="Pitluck S."/>
            <person name="Kiss H."/>
            <person name="Brettin T."/>
            <person name="Detter J.C."/>
            <person name="Han C."/>
            <person name="Kuske C.R."/>
            <person name="Schmutz J."/>
            <person name="Larimer F."/>
            <person name="Land M."/>
            <person name="Hauser L."/>
            <person name="Kyrpides N."/>
            <person name="Mikhailova N."/>
            <person name="Marx C.J."/>
            <person name="Richardson P."/>
        </authorList>
    </citation>
    <scope>NUCLEOTIDE SEQUENCE [LARGE SCALE GENOMIC DNA]</scope>
    <source>
        <strain evidence="2">ATCC 27329 / DSM 1819 / JCM 2831 / NBRC 15690 / NCIMB 10815 / 0-1</strain>
    </source>
</reference>
<evidence type="ECO:0000313" key="1">
    <source>
        <dbReference type="EMBL" id="ACB24643.1"/>
    </source>
</evidence>
<evidence type="ECO:0000313" key="2">
    <source>
        <dbReference type="Proteomes" id="UP000006589"/>
    </source>
</evidence>
<dbReference type="STRING" id="426355.Mrad2831_2659"/>
<dbReference type="GeneID" id="6138701"/>
<dbReference type="eggNOG" id="ENOG50311VR">
    <property type="taxonomic scope" value="Bacteria"/>
</dbReference>
<protein>
    <submittedName>
        <fullName evidence="1">Uncharacterized protein</fullName>
    </submittedName>
</protein>
<dbReference type="PATRIC" id="fig|426355.14.peg.2725"/>
<gene>
    <name evidence="1" type="ordered locus">Mrad2831_2659</name>
</gene>
<dbReference type="Proteomes" id="UP000006589">
    <property type="component" value="Chromosome"/>
</dbReference>
<organism evidence="1 2">
    <name type="scientific">Methylobacterium radiotolerans (strain ATCC 27329 / DSM 1819 / JCM 2831 / NBRC 15690 / NCIMB 10815 / 0-1)</name>
    <dbReference type="NCBI Taxonomy" id="426355"/>
    <lineage>
        <taxon>Bacteria</taxon>
        <taxon>Pseudomonadati</taxon>
        <taxon>Pseudomonadota</taxon>
        <taxon>Alphaproteobacteria</taxon>
        <taxon>Hyphomicrobiales</taxon>
        <taxon>Methylobacteriaceae</taxon>
        <taxon>Methylobacterium</taxon>
    </lineage>
</organism>
<dbReference type="AlphaFoldDB" id="B1M232"/>